<dbReference type="Gene3D" id="1.20.1250.20">
    <property type="entry name" value="MFS general substrate transporter like domains"/>
    <property type="match status" value="2"/>
</dbReference>
<protein>
    <submittedName>
        <fullName evidence="7">MFS transporter</fullName>
    </submittedName>
</protein>
<feature type="transmembrane region" description="Helical" evidence="5">
    <location>
        <begin position="12"/>
        <end position="32"/>
    </location>
</feature>
<dbReference type="Pfam" id="PF07690">
    <property type="entry name" value="MFS_1"/>
    <property type="match status" value="1"/>
</dbReference>
<comment type="subcellular location">
    <subcellularLocation>
        <location evidence="1">Cell membrane</location>
        <topology evidence="1">Multi-pass membrane protein</topology>
    </subcellularLocation>
</comment>
<evidence type="ECO:0000256" key="3">
    <source>
        <dbReference type="ARBA" id="ARBA00022989"/>
    </source>
</evidence>
<proteinExistence type="predicted"/>
<keyword evidence="4 5" id="KW-0472">Membrane</keyword>
<comment type="caution">
    <text evidence="7">The sequence shown here is derived from an EMBL/GenBank/DDBJ whole genome shotgun (WGS) entry which is preliminary data.</text>
</comment>
<evidence type="ECO:0000256" key="4">
    <source>
        <dbReference type="ARBA" id="ARBA00023136"/>
    </source>
</evidence>
<dbReference type="Proteomes" id="UP000318093">
    <property type="component" value="Unassembled WGS sequence"/>
</dbReference>
<gene>
    <name evidence="7" type="ORF">E6H03_03685</name>
</gene>
<dbReference type="PANTHER" id="PTHR11360:SF290">
    <property type="entry name" value="MONOCARBOXYLATE MFS PERMEASE"/>
    <property type="match status" value="1"/>
</dbReference>
<dbReference type="CDD" id="cd17355">
    <property type="entry name" value="MFS_YcxA_like"/>
    <property type="match status" value="1"/>
</dbReference>
<keyword evidence="2 5" id="KW-0812">Transmembrane</keyword>
<feature type="transmembrane region" description="Helical" evidence="5">
    <location>
        <begin position="52"/>
        <end position="72"/>
    </location>
</feature>
<organism evidence="7 8">
    <name type="scientific">Candidatus Segetimicrobium genomatis</name>
    <dbReference type="NCBI Taxonomy" id="2569760"/>
    <lineage>
        <taxon>Bacteria</taxon>
        <taxon>Bacillati</taxon>
        <taxon>Candidatus Sysuimicrobiota</taxon>
        <taxon>Candidatus Sysuimicrobiia</taxon>
        <taxon>Candidatus Sysuimicrobiales</taxon>
        <taxon>Candidatus Segetimicrobiaceae</taxon>
        <taxon>Candidatus Segetimicrobium</taxon>
    </lineage>
</organism>
<dbReference type="AlphaFoldDB" id="A0A537JIU1"/>
<feature type="transmembrane region" description="Helical" evidence="5">
    <location>
        <begin position="84"/>
        <end position="104"/>
    </location>
</feature>
<evidence type="ECO:0000256" key="2">
    <source>
        <dbReference type="ARBA" id="ARBA00022692"/>
    </source>
</evidence>
<feature type="domain" description="Major facilitator superfamily (MFS) profile" evidence="6">
    <location>
        <begin position="17"/>
        <end position="418"/>
    </location>
</feature>
<evidence type="ECO:0000313" key="8">
    <source>
        <dbReference type="Proteomes" id="UP000318093"/>
    </source>
</evidence>
<reference evidence="7 8" key="1">
    <citation type="journal article" date="2019" name="Nat. Microbiol.">
        <title>Mediterranean grassland soil C-N compound turnover is dependent on rainfall and depth, and is mediated by genomically divergent microorganisms.</title>
        <authorList>
            <person name="Diamond S."/>
            <person name="Andeer P.F."/>
            <person name="Li Z."/>
            <person name="Crits-Christoph A."/>
            <person name="Burstein D."/>
            <person name="Anantharaman K."/>
            <person name="Lane K.R."/>
            <person name="Thomas B.C."/>
            <person name="Pan C."/>
            <person name="Northen T.R."/>
            <person name="Banfield J.F."/>
        </authorList>
    </citation>
    <scope>NUCLEOTIDE SEQUENCE [LARGE SCALE GENOMIC DNA]</scope>
    <source>
        <strain evidence="7">NP_6</strain>
    </source>
</reference>
<dbReference type="InterPro" id="IPR050327">
    <property type="entry name" value="Proton-linked_MCT"/>
</dbReference>
<feature type="transmembrane region" description="Helical" evidence="5">
    <location>
        <begin position="110"/>
        <end position="131"/>
    </location>
</feature>
<sequence>MRGIERIVRGRLHYGWIVAGVTFLTLLASAGIRSTPGILIIPLEKEFGWTRATVSLAVSINLLLYGLFGPFSAALMDRIGARRVMLFALTLVAAGVGLTTLMRAAWQLVLLWGVVVGLGTGTMALVLGAYIANRWFSERRGIVMGLLTASTATGQLLFLPFLASLVVASGWRAAVLAVAGVALLIVPVVYIFMRNDPSDVGLRPFGATADAGPVSSTANPATAALAGLREGSRSRDFWLLVGSFFICGASTNGLIGTHLIPASMEHGIPEVTAAGLLAAIGVFDLIGTTVSGWLSDRWDNRYLLCWYYGLRGLSLLYLPYALGTQFVGLAAFAVFYGLDWVATVPPTVRLTADIFGRQKVGVMYGWISAGHQLGAATAAFGAGAVRSWLGSYQVAFMTSGLLCLIASGLVIRIGQASGGLRRARPVEAGASV</sequence>
<feature type="transmembrane region" description="Helical" evidence="5">
    <location>
        <begin position="143"/>
        <end position="167"/>
    </location>
</feature>
<dbReference type="InterPro" id="IPR011701">
    <property type="entry name" value="MFS"/>
</dbReference>
<dbReference type="InterPro" id="IPR036259">
    <property type="entry name" value="MFS_trans_sf"/>
</dbReference>
<feature type="transmembrane region" description="Helical" evidence="5">
    <location>
        <begin position="394"/>
        <end position="414"/>
    </location>
</feature>
<feature type="transmembrane region" description="Helical" evidence="5">
    <location>
        <begin position="272"/>
        <end position="294"/>
    </location>
</feature>
<dbReference type="EMBL" id="VBAN01000109">
    <property type="protein sequence ID" value="TMI83463.1"/>
    <property type="molecule type" value="Genomic_DNA"/>
</dbReference>
<feature type="transmembrane region" description="Helical" evidence="5">
    <location>
        <begin position="315"/>
        <end position="338"/>
    </location>
</feature>
<evidence type="ECO:0000256" key="5">
    <source>
        <dbReference type="SAM" id="Phobius"/>
    </source>
</evidence>
<accession>A0A537JIU1</accession>
<feature type="transmembrane region" description="Helical" evidence="5">
    <location>
        <begin position="237"/>
        <end position="260"/>
    </location>
</feature>
<evidence type="ECO:0000313" key="7">
    <source>
        <dbReference type="EMBL" id="TMI83463.1"/>
    </source>
</evidence>
<dbReference type="InterPro" id="IPR020846">
    <property type="entry name" value="MFS_dom"/>
</dbReference>
<dbReference type="PROSITE" id="PS50850">
    <property type="entry name" value="MFS"/>
    <property type="match status" value="1"/>
</dbReference>
<dbReference type="GO" id="GO:0022857">
    <property type="term" value="F:transmembrane transporter activity"/>
    <property type="evidence" value="ECO:0007669"/>
    <property type="project" value="InterPro"/>
</dbReference>
<dbReference type="SUPFAM" id="SSF103473">
    <property type="entry name" value="MFS general substrate transporter"/>
    <property type="match status" value="1"/>
</dbReference>
<feature type="transmembrane region" description="Helical" evidence="5">
    <location>
        <begin position="173"/>
        <end position="193"/>
    </location>
</feature>
<name>A0A537JIU1_9BACT</name>
<keyword evidence="3 5" id="KW-1133">Transmembrane helix</keyword>
<evidence type="ECO:0000259" key="6">
    <source>
        <dbReference type="PROSITE" id="PS50850"/>
    </source>
</evidence>
<dbReference type="PANTHER" id="PTHR11360">
    <property type="entry name" value="MONOCARBOXYLATE TRANSPORTER"/>
    <property type="match status" value="1"/>
</dbReference>
<evidence type="ECO:0000256" key="1">
    <source>
        <dbReference type="ARBA" id="ARBA00004651"/>
    </source>
</evidence>
<dbReference type="GO" id="GO:0005886">
    <property type="term" value="C:plasma membrane"/>
    <property type="evidence" value="ECO:0007669"/>
    <property type="project" value="UniProtKB-SubCell"/>
</dbReference>